<name>A0ABU1YSR7_ROSSA</name>
<sequence length="210" mass="23226">MSADDQLDLLGFADLDPPWAPTTPAGRKPASEYELFLALRPDVVGQYGALRADVELLQQRYRTLASKLRKPSLWHITLLELGKFKGNYPRAALNAIEAACDSVVSRRIPVAHEGLVSFKPSNACVLTCSATTTQAVTQLQQDLAAAFRSRRIKCKPSSGAHMTLFYDSEHHLPMTPLDQPLSWIADGFALLCSHKGLGYHEPVRYWPAKP</sequence>
<dbReference type="SUPFAM" id="SSF55144">
    <property type="entry name" value="LigT-like"/>
    <property type="match status" value="1"/>
</dbReference>
<evidence type="ECO:0000313" key="2">
    <source>
        <dbReference type="Proteomes" id="UP001180453"/>
    </source>
</evidence>
<gene>
    <name evidence="1" type="ORF">J2X20_004575</name>
</gene>
<dbReference type="Gene3D" id="3.90.1140.10">
    <property type="entry name" value="Cyclic phosphodiesterase"/>
    <property type="match status" value="1"/>
</dbReference>
<dbReference type="Proteomes" id="UP001180453">
    <property type="component" value="Unassembled WGS sequence"/>
</dbReference>
<comment type="caution">
    <text evidence="1">The sequence shown here is derived from an EMBL/GenBank/DDBJ whole genome shotgun (WGS) entry which is preliminary data.</text>
</comment>
<dbReference type="InterPro" id="IPR009097">
    <property type="entry name" value="Cyclic_Pdiesterase"/>
</dbReference>
<dbReference type="RefSeq" id="WP_310269962.1">
    <property type="nucleotide sequence ID" value="NZ_JAVDXU010000003.1"/>
</dbReference>
<protein>
    <submittedName>
        <fullName evidence="1">2'-5' RNA ligase</fullName>
    </submittedName>
</protein>
<accession>A0ABU1YSR7</accession>
<reference evidence="1 2" key="1">
    <citation type="submission" date="2023-07" db="EMBL/GenBank/DDBJ databases">
        <title>Sorghum-associated microbial communities from plants grown in Nebraska, USA.</title>
        <authorList>
            <person name="Schachtman D."/>
        </authorList>
    </citation>
    <scope>NUCLEOTIDE SEQUENCE [LARGE SCALE GENOMIC DNA]</scope>
    <source>
        <strain evidence="1 2">BE314</strain>
    </source>
</reference>
<keyword evidence="2" id="KW-1185">Reference proteome</keyword>
<keyword evidence="1" id="KW-0436">Ligase</keyword>
<dbReference type="EMBL" id="JAVDXU010000003">
    <property type="protein sequence ID" value="MDR7271907.1"/>
    <property type="molecule type" value="Genomic_DNA"/>
</dbReference>
<evidence type="ECO:0000313" key="1">
    <source>
        <dbReference type="EMBL" id="MDR7271907.1"/>
    </source>
</evidence>
<organism evidence="1 2">
    <name type="scientific">Roseateles saccharophilus</name>
    <name type="common">Pseudomonas saccharophila</name>
    <dbReference type="NCBI Taxonomy" id="304"/>
    <lineage>
        <taxon>Bacteria</taxon>
        <taxon>Pseudomonadati</taxon>
        <taxon>Pseudomonadota</taxon>
        <taxon>Betaproteobacteria</taxon>
        <taxon>Burkholderiales</taxon>
        <taxon>Sphaerotilaceae</taxon>
        <taxon>Roseateles</taxon>
    </lineage>
</organism>
<dbReference type="GO" id="GO:0016874">
    <property type="term" value="F:ligase activity"/>
    <property type="evidence" value="ECO:0007669"/>
    <property type="project" value="UniProtKB-KW"/>
</dbReference>
<proteinExistence type="predicted"/>